<evidence type="ECO:0000313" key="3">
    <source>
        <dbReference type="EMBL" id="MBB6125110.1"/>
    </source>
</evidence>
<dbReference type="Proteomes" id="UP000552700">
    <property type="component" value="Unassembled WGS sequence"/>
</dbReference>
<comment type="caution">
    <text evidence="3">The sequence shown here is derived from an EMBL/GenBank/DDBJ whole genome shotgun (WGS) entry which is preliminary data.</text>
</comment>
<evidence type="ECO:0000313" key="4">
    <source>
        <dbReference type="Proteomes" id="UP000552700"/>
    </source>
</evidence>
<keyword evidence="2" id="KW-1133">Transmembrane helix</keyword>
<evidence type="ECO:0000256" key="1">
    <source>
        <dbReference type="SAM" id="MobiDB-lite"/>
    </source>
</evidence>
<feature type="transmembrane region" description="Helical" evidence="2">
    <location>
        <begin position="33"/>
        <end position="53"/>
    </location>
</feature>
<dbReference type="EMBL" id="JACIJP010000005">
    <property type="protein sequence ID" value="MBB6125110.1"/>
    <property type="molecule type" value="Genomic_DNA"/>
</dbReference>
<organism evidence="3 4">
    <name type="scientific">Sphingobium subterraneum</name>
    <dbReference type="NCBI Taxonomy" id="627688"/>
    <lineage>
        <taxon>Bacteria</taxon>
        <taxon>Pseudomonadati</taxon>
        <taxon>Pseudomonadota</taxon>
        <taxon>Alphaproteobacteria</taxon>
        <taxon>Sphingomonadales</taxon>
        <taxon>Sphingomonadaceae</taxon>
        <taxon>Sphingobium</taxon>
    </lineage>
</organism>
<protein>
    <submittedName>
        <fullName evidence="3">Protein TonB</fullName>
    </submittedName>
</protein>
<feature type="compositionally biased region" description="Pro residues" evidence="1">
    <location>
        <begin position="99"/>
        <end position="114"/>
    </location>
</feature>
<feature type="region of interest" description="Disordered" evidence="1">
    <location>
        <begin position="62"/>
        <end position="114"/>
    </location>
</feature>
<name>A0A841J350_9SPHN</name>
<keyword evidence="4" id="KW-1185">Reference proteome</keyword>
<keyword evidence="2" id="KW-0812">Transmembrane</keyword>
<keyword evidence="2" id="KW-0472">Membrane</keyword>
<sequence>MAFPPVDAYGISMQFIVPRWVGMPHDPRARQRAVAFLLALAVHALVLALFLWVKSAPPPVKEERAPTSFTLLPEPAQEKQQAKTQPERKASRAAEAKPTPAPVTPKPPEEPPALIPMAKDVYAAGDISKLPSRGQSAGVDNGIDSAGLIGPGDGPGGVRLFNAEWVRRPTDAELAGYMPPNAPRTGWGLVACKTIANNRVENCQALGESPMGSGFARAVREAAWQFLVLPPRINGRPVVGAWVRIRIDYTATERKG</sequence>
<accession>A0A841J350</accession>
<gene>
    <name evidence="3" type="ORF">FHS92_002867</name>
</gene>
<feature type="compositionally biased region" description="Basic and acidic residues" evidence="1">
    <location>
        <begin position="76"/>
        <end position="95"/>
    </location>
</feature>
<proteinExistence type="predicted"/>
<reference evidence="3 4" key="1">
    <citation type="submission" date="2020-08" db="EMBL/GenBank/DDBJ databases">
        <title>Genomic Encyclopedia of Type Strains, Phase IV (KMG-IV): sequencing the most valuable type-strain genomes for metagenomic binning, comparative biology and taxonomic classification.</title>
        <authorList>
            <person name="Goeker M."/>
        </authorList>
    </citation>
    <scope>NUCLEOTIDE SEQUENCE [LARGE SCALE GENOMIC DNA]</scope>
    <source>
        <strain evidence="3 4">DSM 102255</strain>
    </source>
</reference>
<dbReference type="RefSeq" id="WP_246352016.1">
    <property type="nucleotide sequence ID" value="NZ_JACIJP010000005.1"/>
</dbReference>
<evidence type="ECO:0000256" key="2">
    <source>
        <dbReference type="SAM" id="Phobius"/>
    </source>
</evidence>
<dbReference type="AlphaFoldDB" id="A0A841J350"/>